<dbReference type="EMBL" id="LAZR01009870">
    <property type="protein sequence ID" value="KKM70149.1"/>
    <property type="molecule type" value="Genomic_DNA"/>
</dbReference>
<sequence>MTNQWAIMDTAGIIFRGTEEEMKARWSDPDSIYTKEDVHGDLELIEIHETVK</sequence>
<reference evidence="1" key="1">
    <citation type="journal article" date="2015" name="Nature">
        <title>Complex archaea that bridge the gap between prokaryotes and eukaryotes.</title>
        <authorList>
            <person name="Spang A."/>
            <person name="Saw J.H."/>
            <person name="Jorgensen S.L."/>
            <person name="Zaremba-Niedzwiedzka K."/>
            <person name="Martijn J."/>
            <person name="Lind A.E."/>
            <person name="van Eijk R."/>
            <person name="Schleper C."/>
            <person name="Guy L."/>
            <person name="Ettema T.J."/>
        </authorList>
    </citation>
    <scope>NUCLEOTIDE SEQUENCE</scope>
</reference>
<gene>
    <name evidence="1" type="ORF">LCGC14_1443630</name>
</gene>
<protein>
    <submittedName>
        <fullName evidence="1">Uncharacterized protein</fullName>
    </submittedName>
</protein>
<proteinExistence type="predicted"/>
<accession>A0A0F9JJV5</accession>
<dbReference type="AlphaFoldDB" id="A0A0F9JJV5"/>
<name>A0A0F9JJV5_9ZZZZ</name>
<organism evidence="1">
    <name type="scientific">marine sediment metagenome</name>
    <dbReference type="NCBI Taxonomy" id="412755"/>
    <lineage>
        <taxon>unclassified sequences</taxon>
        <taxon>metagenomes</taxon>
        <taxon>ecological metagenomes</taxon>
    </lineage>
</organism>
<comment type="caution">
    <text evidence="1">The sequence shown here is derived from an EMBL/GenBank/DDBJ whole genome shotgun (WGS) entry which is preliminary data.</text>
</comment>
<evidence type="ECO:0000313" key="1">
    <source>
        <dbReference type="EMBL" id="KKM70149.1"/>
    </source>
</evidence>